<reference evidence="1" key="1">
    <citation type="submission" date="2015-12" db="EMBL/GenBank/DDBJ databases">
        <title>Update maize B73 reference genome by single molecule sequencing technologies.</title>
        <authorList>
            <consortium name="Maize Genome Sequencing Project"/>
            <person name="Ware D."/>
        </authorList>
    </citation>
    <scope>NUCLEOTIDE SEQUENCE</scope>
    <source>
        <tissue evidence="1">Seedling</tissue>
    </source>
</reference>
<dbReference type="EMBL" id="CM000782">
    <property type="protein sequence ID" value="AQK78649.1"/>
    <property type="molecule type" value="Genomic_DNA"/>
</dbReference>
<dbReference type="ExpressionAtlas" id="A0A1D6LFD1">
    <property type="expression patterns" value="baseline"/>
</dbReference>
<dbReference type="AlphaFoldDB" id="A0A1D6LFD1"/>
<dbReference type="InParanoid" id="A0A1D6LFD1"/>
<proteinExistence type="predicted"/>
<organism evidence="1">
    <name type="scientific">Zea mays</name>
    <name type="common">Maize</name>
    <dbReference type="NCBI Taxonomy" id="4577"/>
    <lineage>
        <taxon>Eukaryota</taxon>
        <taxon>Viridiplantae</taxon>
        <taxon>Streptophyta</taxon>
        <taxon>Embryophyta</taxon>
        <taxon>Tracheophyta</taxon>
        <taxon>Spermatophyta</taxon>
        <taxon>Magnoliopsida</taxon>
        <taxon>Liliopsida</taxon>
        <taxon>Poales</taxon>
        <taxon>Poaceae</taxon>
        <taxon>PACMAD clade</taxon>
        <taxon>Panicoideae</taxon>
        <taxon>Andropogonodae</taxon>
        <taxon>Andropogoneae</taxon>
        <taxon>Tripsacinae</taxon>
        <taxon>Zea</taxon>
    </lineage>
</organism>
<accession>A0A1D6LFD1</accession>
<dbReference type="PANTHER" id="PTHR46274">
    <property type="entry name" value="PHOSPHATIDYLINOSITOL PHOSPHATASE"/>
    <property type="match status" value="1"/>
</dbReference>
<sequence>MSKVKNHSGHKPLRQGPRGLIFATAPTPTFWFIEIRLQLRIFCWLCSHRLQLLLVYQHVLLGAVPFPSDVLRLKTLGVCGVVTLNESYERLVPTSLYEDERSRRNEESCSFTSSNRESWGRCSSLDMSPWASSSGNKHMAKRVRGHDIVFQFQVLYVWFWSILSRFISTFYMFYSLTKAKDPSEFITHRAKDFVSSMKDIETRFMCIVEAGNKVSRMLETKKILLDICAKIPGYSHYSLRNHNVFLKMRKLLDFDEPRTLAPTCLFVGGTKYMVIQGHCIADSEEQKVHVIAGDERPLELLAKAYAIKSFDIDPQNPSVSPCLHLLK</sequence>
<protein>
    <submittedName>
        <fullName evidence="1">Putative dual specificity protein phosphatase DSP8</fullName>
    </submittedName>
</protein>
<name>A0A1D6LFD1_MAIZE</name>
<gene>
    <name evidence="1" type="ORF">ZEAMMB73_Zm00001d035301</name>
</gene>
<evidence type="ECO:0000313" key="1">
    <source>
        <dbReference type="EMBL" id="AQK78649.1"/>
    </source>
</evidence>
<dbReference type="PANTHER" id="PTHR46274:SF9">
    <property type="entry name" value="PHOSPHATIDYLGLYCEROPHOSPHATE PHOSPHATASE PTPMT1"/>
    <property type="match status" value="1"/>
</dbReference>